<dbReference type="Gene3D" id="3.90.180.10">
    <property type="entry name" value="Medium-chain alcohol dehydrogenases, catalytic domain"/>
    <property type="match status" value="1"/>
</dbReference>
<dbReference type="Proteomes" id="UP000220914">
    <property type="component" value="Unassembled WGS sequence"/>
</dbReference>
<dbReference type="OrthoDB" id="9805663at2"/>
<dbReference type="RefSeq" id="WP_097943581.1">
    <property type="nucleotide sequence ID" value="NZ_BLKS01000001.1"/>
</dbReference>
<evidence type="ECO:0000259" key="2">
    <source>
        <dbReference type="SMART" id="SM00829"/>
    </source>
</evidence>
<dbReference type="SUPFAM" id="SSF51735">
    <property type="entry name" value="NAD(P)-binding Rossmann-fold domains"/>
    <property type="match status" value="1"/>
</dbReference>
<dbReference type="CDD" id="cd05288">
    <property type="entry name" value="PGDH"/>
    <property type="match status" value="1"/>
</dbReference>
<protein>
    <submittedName>
        <fullName evidence="3">NADP-dependent oxidoreductase</fullName>
    </submittedName>
</protein>
<reference evidence="3 4" key="1">
    <citation type="submission" date="2017-10" db="EMBL/GenBank/DDBJ databases">
        <title>The new phylogeny of genus Mycobacterium.</title>
        <authorList>
            <person name="Tortoli E."/>
            <person name="Trovato A."/>
            <person name="Cirillo D.M."/>
        </authorList>
    </citation>
    <scope>NUCLEOTIDE SEQUENCE [LARGE SCALE GENOMIC DNA]</scope>
    <source>
        <strain evidence="3 4">CCUG37673</strain>
    </source>
</reference>
<dbReference type="InterPro" id="IPR011032">
    <property type="entry name" value="GroES-like_sf"/>
</dbReference>
<organism evidence="3 4">
    <name type="scientific">Mycolicibacterium agri</name>
    <name type="common">Mycobacterium agri</name>
    <dbReference type="NCBI Taxonomy" id="36811"/>
    <lineage>
        <taxon>Bacteria</taxon>
        <taxon>Bacillati</taxon>
        <taxon>Actinomycetota</taxon>
        <taxon>Actinomycetes</taxon>
        <taxon>Mycobacteriales</taxon>
        <taxon>Mycobacteriaceae</taxon>
        <taxon>Mycolicibacterium</taxon>
    </lineage>
</organism>
<evidence type="ECO:0000313" key="4">
    <source>
        <dbReference type="Proteomes" id="UP000220914"/>
    </source>
</evidence>
<dbReference type="SMART" id="SM00829">
    <property type="entry name" value="PKS_ER"/>
    <property type="match status" value="1"/>
</dbReference>
<dbReference type="FunFam" id="3.40.50.720:FF:000121">
    <property type="entry name" value="Prostaglandin reductase 2"/>
    <property type="match status" value="1"/>
</dbReference>
<dbReference type="EMBL" id="PDCP01000081">
    <property type="protein sequence ID" value="PEG34020.1"/>
    <property type="molecule type" value="Genomic_DNA"/>
</dbReference>
<evidence type="ECO:0000313" key="3">
    <source>
        <dbReference type="EMBL" id="PEG34020.1"/>
    </source>
</evidence>
<name>A0A2A7MR47_MYCAG</name>
<feature type="domain" description="Enoyl reductase (ER)" evidence="2">
    <location>
        <begin position="16"/>
        <end position="335"/>
    </location>
</feature>
<gene>
    <name evidence="3" type="ORF">CQY20_27725</name>
</gene>
<keyword evidence="1" id="KW-0560">Oxidoreductase</keyword>
<keyword evidence="4" id="KW-1185">Reference proteome</keyword>
<dbReference type="InterPro" id="IPR045010">
    <property type="entry name" value="MDR_fam"/>
</dbReference>
<comment type="caution">
    <text evidence="3">The sequence shown here is derived from an EMBL/GenBank/DDBJ whole genome shotgun (WGS) entry which is preliminary data.</text>
</comment>
<dbReference type="InterPro" id="IPR020843">
    <property type="entry name" value="ER"/>
</dbReference>
<sequence length="337" mass="35932">MSLQNRRIVLAERPSGMVDEQTTRLETEQVPFSDLKDGQALVKVGYLSIDPTIRTWMDDVPGYLPPIQLGEVIRSGGVGEIVESRTDAYRPGQLVFGMTGWQEYVVIDGSESAMQVLPEGVSPTAAIGILGVTGMTAYFGLIDVGGVKEGDVVIVSGAAGATGSTVGQIAKIKGAKKVVGIAGGAEKCGYIVDELGFDEAIDYKSDNVARRLREACPDGIDLYFDNVGGSILNDCLANLAMRGRVVLCGAISTYNSDEPPPGPSNYLNLLLQRGRMEGFIILDYLDRFPEAQLEMAGWIAEGKIKSSEHIVDGLENAPDALNLLFTGGNTGKVIVKL</sequence>
<evidence type="ECO:0000256" key="1">
    <source>
        <dbReference type="ARBA" id="ARBA00023002"/>
    </source>
</evidence>
<dbReference type="SUPFAM" id="SSF50129">
    <property type="entry name" value="GroES-like"/>
    <property type="match status" value="1"/>
</dbReference>
<dbReference type="InterPro" id="IPR041694">
    <property type="entry name" value="ADH_N_2"/>
</dbReference>
<dbReference type="InterPro" id="IPR013149">
    <property type="entry name" value="ADH-like_C"/>
</dbReference>
<dbReference type="AlphaFoldDB" id="A0A2A7MR47"/>
<dbReference type="Pfam" id="PF16884">
    <property type="entry name" value="ADH_N_2"/>
    <property type="match status" value="1"/>
</dbReference>
<dbReference type="PANTHER" id="PTHR43205:SF7">
    <property type="entry name" value="PROSTAGLANDIN REDUCTASE 1"/>
    <property type="match status" value="1"/>
</dbReference>
<dbReference type="InterPro" id="IPR036291">
    <property type="entry name" value="NAD(P)-bd_dom_sf"/>
</dbReference>
<accession>A0A2A7MR47</accession>
<dbReference type="Gene3D" id="3.40.50.720">
    <property type="entry name" value="NAD(P)-binding Rossmann-like Domain"/>
    <property type="match status" value="1"/>
</dbReference>
<proteinExistence type="predicted"/>
<dbReference type="Pfam" id="PF00107">
    <property type="entry name" value="ADH_zinc_N"/>
    <property type="match status" value="1"/>
</dbReference>
<dbReference type="PANTHER" id="PTHR43205">
    <property type="entry name" value="PROSTAGLANDIN REDUCTASE"/>
    <property type="match status" value="1"/>
</dbReference>
<dbReference type="GO" id="GO:0016628">
    <property type="term" value="F:oxidoreductase activity, acting on the CH-CH group of donors, NAD or NADP as acceptor"/>
    <property type="evidence" value="ECO:0007669"/>
    <property type="project" value="InterPro"/>
</dbReference>